<evidence type="ECO:0000313" key="2">
    <source>
        <dbReference type="Proteomes" id="UP001317613"/>
    </source>
</evidence>
<dbReference type="EMBL" id="AP026729">
    <property type="protein sequence ID" value="BDQ61546.1"/>
    <property type="molecule type" value="Genomic_DNA"/>
</dbReference>
<reference evidence="1" key="1">
    <citation type="submission" date="2022-08" db="EMBL/GenBank/DDBJ databases">
        <title>Molecular epidemiological analysis of five strains of VanD-type vancomycin-resistant Enterococcus faecalis.</title>
        <authorList>
            <person name="Mimura K."/>
            <person name="Hashimoto Y."/>
            <person name="Tomita H."/>
        </authorList>
    </citation>
    <scope>NUCLEOTIDE SEQUENCE</scope>
    <source>
        <strain evidence="1">SVR2332</strain>
    </source>
</reference>
<evidence type="ECO:0000313" key="1">
    <source>
        <dbReference type="EMBL" id="BDQ61546.1"/>
    </source>
</evidence>
<proteinExistence type="predicted"/>
<sequence length="65" mass="7198">MTVSDLFVGTSSTISIELNSVDFVNLYIVLNSRLNESPCRTTAFIFLIAKLNKRNGNARSENSSQ</sequence>
<protein>
    <submittedName>
        <fullName evidence="1">Uncharacterized protein</fullName>
    </submittedName>
</protein>
<name>A0AC59HP91_ENTFL</name>
<dbReference type="Proteomes" id="UP001317613">
    <property type="component" value="Chromosome"/>
</dbReference>
<accession>A0AC59HP91</accession>
<gene>
    <name evidence="1" type="ORF">EfsSVR2332_16240</name>
</gene>
<organism evidence="1 2">
    <name type="scientific">Enterococcus faecalis</name>
    <name type="common">Streptococcus faecalis</name>
    <dbReference type="NCBI Taxonomy" id="1351"/>
    <lineage>
        <taxon>Bacteria</taxon>
        <taxon>Bacillati</taxon>
        <taxon>Bacillota</taxon>
        <taxon>Bacilli</taxon>
        <taxon>Lactobacillales</taxon>
        <taxon>Enterococcaceae</taxon>
        <taxon>Enterococcus</taxon>
    </lineage>
</organism>